<evidence type="ECO:0000259" key="2">
    <source>
        <dbReference type="SMART" id="SM00849"/>
    </source>
</evidence>
<name>A0AAD7MNP6_9AGAR</name>
<reference evidence="3" key="1">
    <citation type="submission" date="2023-03" db="EMBL/GenBank/DDBJ databases">
        <title>Massive genome expansion in bonnet fungi (Mycena s.s.) driven by repeated elements and novel gene families across ecological guilds.</title>
        <authorList>
            <consortium name="Lawrence Berkeley National Laboratory"/>
            <person name="Harder C.B."/>
            <person name="Miyauchi S."/>
            <person name="Viragh M."/>
            <person name="Kuo A."/>
            <person name="Thoen E."/>
            <person name="Andreopoulos B."/>
            <person name="Lu D."/>
            <person name="Skrede I."/>
            <person name="Drula E."/>
            <person name="Henrissat B."/>
            <person name="Morin E."/>
            <person name="Kohler A."/>
            <person name="Barry K."/>
            <person name="LaButti K."/>
            <person name="Morin E."/>
            <person name="Salamov A."/>
            <person name="Lipzen A."/>
            <person name="Mereny Z."/>
            <person name="Hegedus B."/>
            <person name="Baldrian P."/>
            <person name="Stursova M."/>
            <person name="Weitz H."/>
            <person name="Taylor A."/>
            <person name="Grigoriev I.V."/>
            <person name="Nagy L.G."/>
            <person name="Martin F."/>
            <person name="Kauserud H."/>
        </authorList>
    </citation>
    <scope>NUCLEOTIDE SEQUENCE</scope>
    <source>
        <strain evidence="3">CBHHK188m</strain>
    </source>
</reference>
<dbReference type="GO" id="GO:0050313">
    <property type="term" value="F:sulfur dioxygenase activity"/>
    <property type="evidence" value="ECO:0007669"/>
    <property type="project" value="InterPro"/>
</dbReference>
<dbReference type="GO" id="GO:0046872">
    <property type="term" value="F:metal ion binding"/>
    <property type="evidence" value="ECO:0007669"/>
    <property type="project" value="UniProtKB-KW"/>
</dbReference>
<dbReference type="SUPFAM" id="SSF56281">
    <property type="entry name" value="Metallo-hydrolase/oxidoreductase"/>
    <property type="match status" value="1"/>
</dbReference>
<dbReference type="GO" id="GO:0070813">
    <property type="term" value="P:hydrogen sulfide metabolic process"/>
    <property type="evidence" value="ECO:0007669"/>
    <property type="project" value="TreeGrafter"/>
</dbReference>
<dbReference type="EMBL" id="JARJLG010000225">
    <property type="protein sequence ID" value="KAJ7725828.1"/>
    <property type="molecule type" value="Genomic_DNA"/>
</dbReference>
<dbReference type="AlphaFoldDB" id="A0AAD7MNP6"/>
<proteinExistence type="predicted"/>
<feature type="domain" description="Metallo-beta-lactamase" evidence="2">
    <location>
        <begin position="71"/>
        <end position="259"/>
    </location>
</feature>
<evidence type="ECO:0000256" key="1">
    <source>
        <dbReference type="ARBA" id="ARBA00022723"/>
    </source>
</evidence>
<gene>
    <name evidence="3" type="ORF">DFH07DRAFT_853414</name>
</gene>
<organism evidence="3 4">
    <name type="scientific">Mycena maculata</name>
    <dbReference type="NCBI Taxonomy" id="230809"/>
    <lineage>
        <taxon>Eukaryota</taxon>
        <taxon>Fungi</taxon>
        <taxon>Dikarya</taxon>
        <taxon>Basidiomycota</taxon>
        <taxon>Agaricomycotina</taxon>
        <taxon>Agaricomycetes</taxon>
        <taxon>Agaricomycetidae</taxon>
        <taxon>Agaricales</taxon>
        <taxon>Marasmiineae</taxon>
        <taxon>Mycenaceae</taxon>
        <taxon>Mycena</taxon>
    </lineage>
</organism>
<dbReference type="Pfam" id="PF00753">
    <property type="entry name" value="Lactamase_B"/>
    <property type="match status" value="1"/>
</dbReference>
<comment type="caution">
    <text evidence="3">The sequence shown here is derived from an EMBL/GenBank/DDBJ whole genome shotgun (WGS) entry which is preliminary data.</text>
</comment>
<evidence type="ECO:0000313" key="4">
    <source>
        <dbReference type="Proteomes" id="UP001215280"/>
    </source>
</evidence>
<dbReference type="PANTHER" id="PTHR43084">
    <property type="entry name" value="PERSULFIDE DIOXYGENASE ETHE1"/>
    <property type="match status" value="1"/>
</dbReference>
<accession>A0AAD7MNP6</accession>
<dbReference type="Proteomes" id="UP001215280">
    <property type="component" value="Unassembled WGS sequence"/>
</dbReference>
<keyword evidence="1" id="KW-0479">Metal-binding</keyword>
<dbReference type="PANTHER" id="PTHR43084:SF1">
    <property type="entry name" value="PERSULFIDE DIOXYGENASE ETHE1, MITOCHONDRIAL"/>
    <property type="match status" value="1"/>
</dbReference>
<dbReference type="InterPro" id="IPR001279">
    <property type="entry name" value="Metallo-B-lactamas"/>
</dbReference>
<dbReference type="SMART" id="SM00849">
    <property type="entry name" value="Lactamase_B"/>
    <property type="match status" value="1"/>
</dbReference>
<dbReference type="InterPro" id="IPR051682">
    <property type="entry name" value="Mito_Persulfide_Diox"/>
</dbReference>
<protein>
    <submittedName>
        <fullName evidence="3">Metallo-hydrolase/oxidoreductase</fullName>
    </submittedName>
</protein>
<sequence length="341" mass="37461">MFTKSSLISSAKCSLGSLPLKAHQPKRLLSRSTLRPTSARQYASVAQSFQCYPSQSPDSPTVYSFFERDTFTMQYIVSDPTTKDAALIDTVLDYDPASGTISTTTADEILAFIGKCGLNIKYILETHAHADHLSAARYYRNKFNVPVGVGKRISTVQEIFAPIYGLESSSFVDAFDLLFQDDESFQLGALNCRVIHLGGHTPDHVGYVIGQSAFTGDSIFQPDVGSARSDFPGGDAKSLYSSMQRLMALPESYRLFVGHDYPVDRQPIPVSTVGEQLLSNNHIRKGINEFISFRNSRDLVLGAPRLLHPSLQTNIRGGKLPPPDGLGRFSFRIPITTTVAL</sequence>
<dbReference type="InterPro" id="IPR044528">
    <property type="entry name" value="POD-like_MBL-fold"/>
</dbReference>
<dbReference type="InterPro" id="IPR036866">
    <property type="entry name" value="RibonucZ/Hydroxyglut_hydro"/>
</dbReference>
<keyword evidence="4" id="KW-1185">Reference proteome</keyword>
<evidence type="ECO:0000313" key="3">
    <source>
        <dbReference type="EMBL" id="KAJ7725828.1"/>
    </source>
</evidence>
<dbReference type="CDD" id="cd07724">
    <property type="entry name" value="POD-like_MBL-fold"/>
    <property type="match status" value="1"/>
</dbReference>
<dbReference type="Gene3D" id="3.60.15.10">
    <property type="entry name" value="Ribonuclease Z/Hydroxyacylglutathione hydrolase-like"/>
    <property type="match status" value="1"/>
</dbReference>
<dbReference type="GO" id="GO:0006749">
    <property type="term" value="P:glutathione metabolic process"/>
    <property type="evidence" value="ECO:0007669"/>
    <property type="project" value="InterPro"/>
</dbReference>